<proteinExistence type="predicted"/>
<keyword evidence="3" id="KW-1185">Reference proteome</keyword>
<dbReference type="RefSeq" id="WP_136725642.1">
    <property type="nucleotide sequence ID" value="NZ_SUMC01000021.1"/>
</dbReference>
<gene>
    <name evidence="2" type="ORF">FCI23_21960</name>
</gene>
<protein>
    <recommendedName>
        <fullName evidence="4">DUF2786 domain-containing protein</fullName>
    </recommendedName>
</protein>
<dbReference type="Proteomes" id="UP000305778">
    <property type="component" value="Unassembled WGS sequence"/>
</dbReference>
<dbReference type="AlphaFoldDB" id="A0A4U0SK29"/>
<name>A0A4U0SK29_9ACTN</name>
<comment type="caution">
    <text evidence="2">The sequence shown here is derived from an EMBL/GenBank/DDBJ whole genome shotgun (WGS) entry which is preliminary data.</text>
</comment>
<evidence type="ECO:0000313" key="3">
    <source>
        <dbReference type="Proteomes" id="UP000305778"/>
    </source>
</evidence>
<evidence type="ECO:0008006" key="4">
    <source>
        <dbReference type="Google" id="ProtNLM"/>
    </source>
</evidence>
<organism evidence="2 3">
    <name type="scientific">Actinacidiphila oryziradicis</name>
    <dbReference type="NCBI Taxonomy" id="2571141"/>
    <lineage>
        <taxon>Bacteria</taxon>
        <taxon>Bacillati</taxon>
        <taxon>Actinomycetota</taxon>
        <taxon>Actinomycetes</taxon>
        <taxon>Kitasatosporales</taxon>
        <taxon>Streptomycetaceae</taxon>
        <taxon>Actinacidiphila</taxon>
    </lineage>
</organism>
<dbReference type="OrthoDB" id="5145833at2"/>
<accession>A0A4U0SK29</accession>
<dbReference type="EMBL" id="SUMC01000021">
    <property type="protein sequence ID" value="TKA09513.1"/>
    <property type="molecule type" value="Genomic_DNA"/>
</dbReference>
<evidence type="ECO:0000256" key="1">
    <source>
        <dbReference type="SAM" id="MobiDB-lite"/>
    </source>
</evidence>
<evidence type="ECO:0000313" key="2">
    <source>
        <dbReference type="EMBL" id="TKA09513.1"/>
    </source>
</evidence>
<feature type="region of interest" description="Disordered" evidence="1">
    <location>
        <begin position="213"/>
        <end position="241"/>
    </location>
</feature>
<sequence>MEQRSRMAAKVDALRERGLHPETPVPEAELCMERAREIMEKYSLAEDEITSPKDGGSGSECAIALVIDNIGGRGRQWLLFYEEIAAAVGAYLVYERHKASDRKIFVELWGDPREIEILKVLIPDLYLQAESAMDVAAGWFRDRYLDGCGASRRNQRMREFRRSYIVGYGRGAAKKIRASLIVPETRHAPVKADDESGEEWIEYLEGIAPGYIQQPPMDRPSYGKGKRDGVKASISLNQLRS</sequence>
<reference evidence="2 3" key="1">
    <citation type="submission" date="2019-04" db="EMBL/GenBank/DDBJ databases">
        <title>Streptomyces oryziradicis sp. nov., a novel actinomycete isolated from rhizosphere soil of rice (Oryza sativa L.).</title>
        <authorList>
            <person name="Li C."/>
        </authorList>
    </citation>
    <scope>NUCLEOTIDE SEQUENCE [LARGE SCALE GENOMIC DNA]</scope>
    <source>
        <strain evidence="2 3">NEAU-C40</strain>
    </source>
</reference>